<evidence type="ECO:0000256" key="4">
    <source>
        <dbReference type="ARBA" id="ARBA00093447"/>
    </source>
</evidence>
<organism evidence="6 7">
    <name type="scientific">Neolecta irregularis (strain DAH-3)</name>
    <dbReference type="NCBI Taxonomy" id="1198029"/>
    <lineage>
        <taxon>Eukaryota</taxon>
        <taxon>Fungi</taxon>
        <taxon>Dikarya</taxon>
        <taxon>Ascomycota</taxon>
        <taxon>Taphrinomycotina</taxon>
        <taxon>Neolectales</taxon>
        <taxon>Neolectaceae</taxon>
        <taxon>Neolecta</taxon>
    </lineage>
</organism>
<feature type="domain" description="CAF17 C-terminal" evidence="5">
    <location>
        <begin position="177"/>
        <end position="297"/>
    </location>
</feature>
<keyword evidence="2" id="KW-0809">Transit peptide</keyword>
<evidence type="ECO:0000256" key="1">
    <source>
        <dbReference type="ARBA" id="ARBA00004305"/>
    </source>
</evidence>
<dbReference type="InterPro" id="IPR057460">
    <property type="entry name" value="CAF17_C"/>
</dbReference>
<evidence type="ECO:0000313" key="7">
    <source>
        <dbReference type="Proteomes" id="UP000186594"/>
    </source>
</evidence>
<keyword evidence="7" id="KW-1185">Reference proteome</keyword>
<proteinExistence type="inferred from homology"/>
<comment type="similarity">
    <text evidence="4">Belongs to the GcvT family. CAF17/IBA57 subfamily.</text>
</comment>
<dbReference type="InterPro" id="IPR017703">
    <property type="entry name" value="YgfZ/GCV_T_CS"/>
</dbReference>
<dbReference type="EMBL" id="LXFE01000257">
    <property type="protein sequence ID" value="OLL26014.1"/>
    <property type="molecule type" value="Genomic_DNA"/>
</dbReference>
<dbReference type="AlphaFoldDB" id="A0A1U7LTP4"/>
<dbReference type="InterPro" id="IPR045179">
    <property type="entry name" value="YgfZ/GcvT"/>
</dbReference>
<dbReference type="SUPFAM" id="SSF103025">
    <property type="entry name" value="Folate-binding domain"/>
    <property type="match status" value="1"/>
</dbReference>
<name>A0A1U7LTP4_NEOID</name>
<accession>A0A1U7LTP4</accession>
<dbReference type="PANTHER" id="PTHR22602:SF0">
    <property type="entry name" value="TRANSFERASE CAF17, MITOCHONDRIAL-RELATED"/>
    <property type="match status" value="1"/>
</dbReference>
<keyword evidence="3" id="KW-0496">Mitochondrion</keyword>
<dbReference type="OrthoDB" id="191995at2759"/>
<keyword evidence="6" id="KW-0808">Transferase</keyword>
<evidence type="ECO:0000256" key="2">
    <source>
        <dbReference type="ARBA" id="ARBA00022946"/>
    </source>
</evidence>
<protein>
    <submittedName>
        <fullName evidence="6">Putative transferase CAF17, mitochondrial</fullName>
    </submittedName>
</protein>
<dbReference type="GO" id="GO:0005759">
    <property type="term" value="C:mitochondrial matrix"/>
    <property type="evidence" value="ECO:0007669"/>
    <property type="project" value="UniProtKB-SubCell"/>
</dbReference>
<dbReference type="InterPro" id="IPR027266">
    <property type="entry name" value="TrmE/GcvT-like"/>
</dbReference>
<dbReference type="Pfam" id="PF25455">
    <property type="entry name" value="Beta-barrel_CAF17_C"/>
    <property type="match status" value="1"/>
</dbReference>
<dbReference type="GO" id="GO:0016226">
    <property type="term" value="P:iron-sulfur cluster assembly"/>
    <property type="evidence" value="ECO:0007669"/>
    <property type="project" value="TreeGrafter"/>
</dbReference>
<gene>
    <name evidence="6" type="ORF">NEOLI_000187</name>
</gene>
<dbReference type="Gene3D" id="3.30.1360.120">
    <property type="entry name" value="Probable tRNA modification gtpase trme, domain 1"/>
    <property type="match status" value="1"/>
</dbReference>
<dbReference type="PANTHER" id="PTHR22602">
    <property type="entry name" value="TRANSFERASE CAF17, MITOCHONDRIAL-RELATED"/>
    <property type="match status" value="1"/>
</dbReference>
<evidence type="ECO:0000259" key="5">
    <source>
        <dbReference type="Pfam" id="PF25455"/>
    </source>
</evidence>
<dbReference type="GO" id="GO:0016740">
    <property type="term" value="F:transferase activity"/>
    <property type="evidence" value="ECO:0007669"/>
    <property type="project" value="UniProtKB-KW"/>
</dbReference>
<dbReference type="Proteomes" id="UP000186594">
    <property type="component" value="Unassembled WGS sequence"/>
</dbReference>
<comment type="caution">
    <text evidence="6">The sequence shown here is derived from an EMBL/GenBank/DDBJ whole genome shotgun (WGS) entry which is preliminary data.</text>
</comment>
<comment type="subcellular location">
    <subcellularLocation>
        <location evidence="1">Mitochondrion matrix</location>
    </subcellularLocation>
</comment>
<dbReference type="STRING" id="1198029.A0A1U7LTP4"/>
<dbReference type="OMA" id="NMLVAND"/>
<dbReference type="NCBIfam" id="TIGR03317">
    <property type="entry name" value="ygfZ_signature"/>
    <property type="match status" value="1"/>
</dbReference>
<reference evidence="6 7" key="1">
    <citation type="submission" date="2016-04" db="EMBL/GenBank/DDBJ databases">
        <title>Evolutionary innovation and constraint leading to complex multicellularity in the Ascomycota.</title>
        <authorList>
            <person name="Cisse O."/>
            <person name="Nguyen A."/>
            <person name="Hewitt D.A."/>
            <person name="Jedd G."/>
            <person name="Stajich J.E."/>
        </authorList>
    </citation>
    <scope>NUCLEOTIDE SEQUENCE [LARGE SCALE GENOMIC DNA]</scope>
    <source>
        <strain evidence="6 7">DAH-3</strain>
    </source>
</reference>
<sequence>MTHTSTTKSKFEGRVLYDSFIYAAHHKSEWRNHSNSEDPAYIVEVDSKCTDGLVTHLQRYKLRARCQIRLLDDWNVWNTPSAEKYIGCQDSRAPEMGSRVLVPSTRRPELNAQEGDTRDYHVKRYLNGIPEGREEISQGAALPMEHCIDYMGGIDLHKGCYIGQELTIRTYHTGVIRKRILPAVFYDPEQLPPETLVYHPSEILLPSPQTPIFKDSKPRQTPIFKDSKPGKTPIFKASKPGRNAGKFCNGIGNVGLVLARLEDMWCAADQKFHIHWADSNGASRIIGVKVFRPSWWPDGRGQT</sequence>
<evidence type="ECO:0000313" key="6">
    <source>
        <dbReference type="EMBL" id="OLL26014.1"/>
    </source>
</evidence>
<evidence type="ECO:0000256" key="3">
    <source>
        <dbReference type="ARBA" id="ARBA00023128"/>
    </source>
</evidence>